<dbReference type="EMBL" id="JAGSOG010000321">
    <property type="protein sequence ID" value="MBR7838722.1"/>
    <property type="molecule type" value="Genomic_DNA"/>
</dbReference>
<dbReference type="GO" id="GO:0055091">
    <property type="term" value="P:phospholipid homeostasis"/>
    <property type="evidence" value="ECO:0007669"/>
    <property type="project" value="TreeGrafter"/>
</dbReference>
<keyword evidence="2" id="KW-1003">Cell membrane</keyword>
<feature type="domain" description="Phosphatidylglycerol lysyltransferase C-terminal" evidence="7">
    <location>
        <begin position="273"/>
        <end position="572"/>
    </location>
</feature>
<dbReference type="GO" id="GO:0005886">
    <property type="term" value="C:plasma membrane"/>
    <property type="evidence" value="ECO:0007669"/>
    <property type="project" value="UniProtKB-SubCell"/>
</dbReference>
<proteinExistence type="predicted"/>
<dbReference type="InterPro" id="IPR031553">
    <property type="entry name" value="tRNA-synt_2_TM"/>
</dbReference>
<dbReference type="Pfam" id="PF09924">
    <property type="entry name" value="LPG_synthase_C"/>
    <property type="match status" value="1"/>
</dbReference>
<sequence length="617" mass="68758">MQRIVGTSSDDDSEQLATVRRVAQPLVHQFTAPRRRPWIPRAAGLACYLIGLLDIVYALFPSVRNATPIKPLHQYGRLVPGLEINPSLVAGSMITGVLMLLLAHGLRRRKHRAWMGTVGLLCLSIAGHFYALAGHYVPRGTGNGEVLPIIVLVLLIVYRREFYALSDPRSRWRAIWTFCCLIIIDLGLGLLLVSVRPREIVAGGGVLDRIQQVLLGLIGVSGPMHFRVDRYGDYVYFSLVGLSLVTLLVTLYLFLRPALPEALLTPAQETRVRELLAKHGRRDSLGYFALRRDKAVLFSASGKACIAYRVVAGVMLASGDPVGDPEAWPGAIKEFCERADKYAWIPAVMGCSELGGEIWCREAGMDALELGDEAVVEVADFTLEGRAMRNVRQMVNKIERKGYVCETRRLRDIPESEVVAIRRLANDGRSTETERGFSMALGRFGDAADGDCVVVTARHEGEIRAVLNFVPWGAEGLSLDLMRRDRTADPGLNELMIVAALREADRLAVTRISLNFAVFRSALERGERIGAGPVLRRWRALLVFLSRWFQIESLYRFNVKFRPIWEPRFVAFRQTRDLPRIALAALEAEAFLVLPSMLQRGHRRAAAEEIPTTSPTT</sequence>
<keyword evidence="3 6" id="KW-0812">Transmembrane</keyword>
<feature type="transmembrane region" description="Helical" evidence="6">
    <location>
        <begin position="174"/>
        <end position="195"/>
    </location>
</feature>
<evidence type="ECO:0000256" key="6">
    <source>
        <dbReference type="SAM" id="Phobius"/>
    </source>
</evidence>
<accession>A0A941IU83</accession>
<dbReference type="GO" id="GO:0016755">
    <property type="term" value="F:aminoacyltransferase activity"/>
    <property type="evidence" value="ECO:0007669"/>
    <property type="project" value="TreeGrafter"/>
</dbReference>
<dbReference type="RefSeq" id="WP_212533171.1">
    <property type="nucleotide sequence ID" value="NZ_JAGSOG010000321.1"/>
</dbReference>
<evidence type="ECO:0000256" key="4">
    <source>
        <dbReference type="ARBA" id="ARBA00022989"/>
    </source>
</evidence>
<dbReference type="SUPFAM" id="SSF55729">
    <property type="entry name" value="Acyl-CoA N-acyltransferases (Nat)"/>
    <property type="match status" value="1"/>
</dbReference>
<dbReference type="PANTHER" id="PTHR34697">
    <property type="entry name" value="PHOSPHATIDYLGLYCEROL LYSYLTRANSFERASE"/>
    <property type="match status" value="1"/>
</dbReference>
<protein>
    <submittedName>
        <fullName evidence="9">DUF2156 domain-containing protein</fullName>
    </submittedName>
</protein>
<name>A0A941IU83_9ACTN</name>
<evidence type="ECO:0000313" key="9">
    <source>
        <dbReference type="EMBL" id="MBR7838722.1"/>
    </source>
</evidence>
<dbReference type="Pfam" id="PF16995">
    <property type="entry name" value="tRNA-synt_2_TM"/>
    <property type="match status" value="1"/>
</dbReference>
<feature type="transmembrane region" description="Helical" evidence="6">
    <location>
        <begin position="88"/>
        <end position="106"/>
    </location>
</feature>
<keyword evidence="10" id="KW-1185">Reference proteome</keyword>
<dbReference type="InterPro" id="IPR016181">
    <property type="entry name" value="Acyl_CoA_acyltransferase"/>
</dbReference>
<evidence type="ECO:0000256" key="3">
    <source>
        <dbReference type="ARBA" id="ARBA00022692"/>
    </source>
</evidence>
<evidence type="ECO:0000256" key="2">
    <source>
        <dbReference type="ARBA" id="ARBA00022475"/>
    </source>
</evidence>
<dbReference type="PANTHER" id="PTHR34697:SF2">
    <property type="entry name" value="PHOSPHATIDYLGLYCEROL LYSYLTRANSFERASE"/>
    <property type="match status" value="1"/>
</dbReference>
<feature type="transmembrane region" description="Helical" evidence="6">
    <location>
        <begin position="113"/>
        <end position="133"/>
    </location>
</feature>
<evidence type="ECO:0000313" key="10">
    <source>
        <dbReference type="Proteomes" id="UP000675781"/>
    </source>
</evidence>
<feature type="transmembrane region" description="Helical" evidence="6">
    <location>
        <begin position="234"/>
        <end position="255"/>
    </location>
</feature>
<evidence type="ECO:0000259" key="7">
    <source>
        <dbReference type="Pfam" id="PF09924"/>
    </source>
</evidence>
<feature type="transmembrane region" description="Helical" evidence="6">
    <location>
        <begin position="42"/>
        <end position="60"/>
    </location>
</feature>
<reference evidence="9" key="1">
    <citation type="submission" date="2021-04" db="EMBL/GenBank/DDBJ databases">
        <title>Genome based classification of Actinospica acidithermotolerans sp. nov., an actinobacterium isolated from an Indonesian hot spring.</title>
        <authorList>
            <person name="Kusuma A.B."/>
            <person name="Putra K.E."/>
            <person name="Nafisah S."/>
            <person name="Loh J."/>
            <person name="Nouioui I."/>
            <person name="Goodfellow M."/>
        </authorList>
    </citation>
    <scope>NUCLEOTIDE SEQUENCE</scope>
    <source>
        <strain evidence="9">CSCA 57</strain>
    </source>
</reference>
<comment type="subcellular location">
    <subcellularLocation>
        <location evidence="1">Cell membrane</location>
        <topology evidence="1">Multi-pass membrane protein</topology>
    </subcellularLocation>
</comment>
<feature type="domain" description="Lysyl-tRNA synthetase N-terminal transmembrane region" evidence="8">
    <location>
        <begin position="36"/>
        <end position="200"/>
    </location>
</feature>
<gene>
    <name evidence="9" type="ORF">KDL01_35970</name>
</gene>
<dbReference type="InterPro" id="IPR051211">
    <property type="entry name" value="PG_lysyltransferase"/>
</dbReference>
<dbReference type="Proteomes" id="UP000675781">
    <property type="component" value="Unassembled WGS sequence"/>
</dbReference>
<organism evidence="9 10">
    <name type="scientific">Actinospica durhamensis</name>
    <dbReference type="NCBI Taxonomy" id="1508375"/>
    <lineage>
        <taxon>Bacteria</taxon>
        <taxon>Bacillati</taxon>
        <taxon>Actinomycetota</taxon>
        <taxon>Actinomycetes</taxon>
        <taxon>Catenulisporales</taxon>
        <taxon>Actinospicaceae</taxon>
        <taxon>Actinospica</taxon>
    </lineage>
</organism>
<dbReference type="AlphaFoldDB" id="A0A941IU83"/>
<evidence type="ECO:0000259" key="8">
    <source>
        <dbReference type="Pfam" id="PF16995"/>
    </source>
</evidence>
<evidence type="ECO:0000256" key="5">
    <source>
        <dbReference type="ARBA" id="ARBA00023136"/>
    </source>
</evidence>
<dbReference type="InterPro" id="IPR024320">
    <property type="entry name" value="LPG_synthase_C"/>
</dbReference>
<comment type="caution">
    <text evidence="9">The sequence shown here is derived from an EMBL/GenBank/DDBJ whole genome shotgun (WGS) entry which is preliminary data.</text>
</comment>
<evidence type="ECO:0000256" key="1">
    <source>
        <dbReference type="ARBA" id="ARBA00004651"/>
    </source>
</evidence>
<keyword evidence="4 6" id="KW-1133">Transmembrane helix</keyword>
<keyword evidence="5 6" id="KW-0472">Membrane</keyword>